<comment type="caution">
    <text evidence="8">The sequence shown here is derived from an EMBL/GenBank/DDBJ whole genome shotgun (WGS) entry which is preliminary data.</text>
</comment>
<dbReference type="EMBL" id="LQOV01000004">
    <property type="protein sequence ID" value="ORV56654.1"/>
    <property type="molecule type" value="Genomic_DNA"/>
</dbReference>
<dbReference type="AlphaFoldDB" id="A0A1X1UIK5"/>
<evidence type="ECO:0000256" key="3">
    <source>
        <dbReference type="ARBA" id="ARBA00022475"/>
    </source>
</evidence>
<evidence type="ECO:0000256" key="4">
    <source>
        <dbReference type="ARBA" id="ARBA00022692"/>
    </source>
</evidence>
<dbReference type="InterPro" id="IPR008693">
    <property type="entry name" value="MmpS"/>
</dbReference>
<dbReference type="STRING" id="292462.AWC05_10525"/>
<feature type="region of interest" description="Disordered" evidence="7">
    <location>
        <begin position="19"/>
        <end position="86"/>
    </location>
</feature>
<evidence type="ECO:0000256" key="5">
    <source>
        <dbReference type="ARBA" id="ARBA00022989"/>
    </source>
</evidence>
<keyword evidence="4" id="KW-0812">Transmembrane</keyword>
<dbReference type="Pfam" id="PF05423">
    <property type="entry name" value="Mycobact_memb"/>
    <property type="match status" value="1"/>
</dbReference>
<keyword evidence="3" id="KW-1003">Cell membrane</keyword>
<dbReference type="GO" id="GO:0005886">
    <property type="term" value="C:plasma membrane"/>
    <property type="evidence" value="ECO:0007669"/>
    <property type="project" value="UniProtKB-SubCell"/>
</dbReference>
<accession>A0A1X1UIK5</accession>
<feature type="compositionally biased region" description="Low complexity" evidence="7">
    <location>
        <begin position="19"/>
        <end position="77"/>
    </location>
</feature>
<comment type="subcellular location">
    <subcellularLocation>
        <location evidence="1">Cell membrane</location>
    </subcellularLocation>
</comment>
<dbReference type="Gene3D" id="2.60.40.2880">
    <property type="entry name" value="MmpS1-5, C-terminal soluble domain"/>
    <property type="match status" value="1"/>
</dbReference>
<gene>
    <name evidence="8" type="ORF">AWC05_10525</name>
</gene>
<keyword evidence="5" id="KW-1133">Transmembrane helix</keyword>
<proteinExistence type="inferred from homology"/>
<dbReference type="Proteomes" id="UP000193010">
    <property type="component" value="Unassembled WGS sequence"/>
</dbReference>
<evidence type="ECO:0000256" key="7">
    <source>
        <dbReference type="SAM" id="MobiDB-lite"/>
    </source>
</evidence>
<organism evidence="8 9">
    <name type="scientific">Mycobacterium florentinum</name>
    <dbReference type="NCBI Taxonomy" id="292462"/>
    <lineage>
        <taxon>Bacteria</taxon>
        <taxon>Bacillati</taxon>
        <taxon>Actinomycetota</taxon>
        <taxon>Actinomycetes</taxon>
        <taxon>Mycobacteriales</taxon>
        <taxon>Mycobacteriaceae</taxon>
        <taxon>Mycobacterium</taxon>
        <taxon>Mycobacterium simiae complex</taxon>
    </lineage>
</organism>
<comment type="similarity">
    <text evidence="2">Belongs to the MmpS family.</text>
</comment>
<name>A0A1X1UIK5_MYCFL</name>
<evidence type="ECO:0000256" key="6">
    <source>
        <dbReference type="ARBA" id="ARBA00023136"/>
    </source>
</evidence>
<reference evidence="8 9" key="1">
    <citation type="submission" date="2016-01" db="EMBL/GenBank/DDBJ databases">
        <title>The new phylogeny of the genus Mycobacterium.</title>
        <authorList>
            <person name="Tarcisio F."/>
            <person name="Conor M."/>
            <person name="Antonella G."/>
            <person name="Elisabetta G."/>
            <person name="Giulia F.S."/>
            <person name="Sara T."/>
            <person name="Anna F."/>
            <person name="Clotilde B."/>
            <person name="Roberto B."/>
            <person name="Veronica D.S."/>
            <person name="Fabio R."/>
            <person name="Monica P."/>
            <person name="Olivier J."/>
            <person name="Enrico T."/>
            <person name="Nicola S."/>
        </authorList>
    </citation>
    <scope>NUCLEOTIDE SEQUENCE [LARGE SCALE GENOMIC DNA]</scope>
    <source>
        <strain evidence="8 9">DSM 44852</strain>
    </source>
</reference>
<evidence type="ECO:0000256" key="1">
    <source>
        <dbReference type="ARBA" id="ARBA00004236"/>
    </source>
</evidence>
<evidence type="ECO:0000313" key="8">
    <source>
        <dbReference type="EMBL" id="ORV56654.1"/>
    </source>
</evidence>
<evidence type="ECO:0000313" key="9">
    <source>
        <dbReference type="Proteomes" id="UP000193010"/>
    </source>
</evidence>
<evidence type="ECO:0000256" key="2">
    <source>
        <dbReference type="ARBA" id="ARBA00007531"/>
    </source>
</evidence>
<keyword evidence="6" id="KW-0472">Membrane</keyword>
<keyword evidence="9" id="KW-1185">Reference proteome</keyword>
<protein>
    <submittedName>
        <fullName evidence="8">Threonine AND proline RICH protein</fullName>
    </submittedName>
</protein>
<dbReference type="InterPro" id="IPR038468">
    <property type="entry name" value="MmpS_C"/>
</dbReference>
<sequence>MAIGAIATAVIINSGDSASTKATIAPPAPTTVSAAPRTTSPPSASQRPAPSTSRAPQLPPETVTTLAPPSAALTTPPLAVPPPAVVSPRATVNPSTIYYSVTGTKTLLDLVNVVYTDARGYPQTEFNVSLPWTKVVVLNPGVTTQSVVATSIVGKLNCAIVNALGQVEVASANNANLATCTK</sequence>